<protein>
    <submittedName>
        <fullName evidence="1">Uncharacterized protein</fullName>
    </submittedName>
</protein>
<name>A0ABC9TVH1_CLOSY</name>
<gene>
    <name evidence="1" type="ORF">CLOSYM_03051</name>
</gene>
<proteinExistence type="predicted"/>
<evidence type="ECO:0000313" key="2">
    <source>
        <dbReference type="Proteomes" id="UP000016491"/>
    </source>
</evidence>
<organism evidence="1 2">
    <name type="scientific">[Clostridium] symbiosum ATCC 14940</name>
    <dbReference type="NCBI Taxonomy" id="411472"/>
    <lineage>
        <taxon>Bacteria</taxon>
        <taxon>Bacillati</taxon>
        <taxon>Bacillota</taxon>
        <taxon>Clostridia</taxon>
        <taxon>Lachnospirales</taxon>
        <taxon>Lachnospiraceae</taxon>
        <taxon>Otoolea</taxon>
    </lineage>
</organism>
<comment type="caution">
    <text evidence="1">The sequence shown here is derived from an EMBL/GenBank/DDBJ whole genome shotgun (WGS) entry which is preliminary data.</text>
</comment>
<dbReference type="AlphaFoldDB" id="A0ABC9TVH1"/>
<evidence type="ECO:0000313" key="1">
    <source>
        <dbReference type="EMBL" id="ERI75721.1"/>
    </source>
</evidence>
<dbReference type="EMBL" id="AWSU01000236">
    <property type="protein sequence ID" value="ERI75721.1"/>
    <property type="molecule type" value="Genomic_DNA"/>
</dbReference>
<sequence length="42" mass="4825">MFISPPFPVRQLYGSFVTAYLKSIFIASDKPFSAIRKEKKQS</sequence>
<dbReference type="Proteomes" id="UP000016491">
    <property type="component" value="Unassembled WGS sequence"/>
</dbReference>
<accession>A0ABC9TVH1</accession>
<reference evidence="1 2" key="1">
    <citation type="submission" date="2013-07" db="EMBL/GenBank/DDBJ databases">
        <authorList>
            <person name="Weinstock G."/>
            <person name="Sodergren E."/>
            <person name="Wylie T."/>
            <person name="Fulton L."/>
            <person name="Fulton R."/>
            <person name="Fronick C."/>
            <person name="O'Laughlin M."/>
            <person name="Godfrey J."/>
            <person name="Miner T."/>
            <person name="Herter B."/>
            <person name="Appelbaum E."/>
            <person name="Cordes M."/>
            <person name="Lek S."/>
            <person name="Wollam A."/>
            <person name="Pepin K.H."/>
            <person name="Palsikar V.B."/>
            <person name="Mitreva M."/>
            <person name="Wilson R.K."/>
        </authorList>
    </citation>
    <scope>NUCLEOTIDE SEQUENCE [LARGE SCALE GENOMIC DNA]</scope>
    <source>
        <strain evidence="1 2">ATCC 14940</strain>
    </source>
</reference>